<proteinExistence type="predicted"/>
<evidence type="ECO:0000313" key="4">
    <source>
        <dbReference type="EMBL" id="KFI46728.1"/>
    </source>
</evidence>
<dbReference type="EC" id="3.6.3.17" evidence="4"/>
<keyword evidence="1" id="KW-0547">Nucleotide-binding</keyword>
<evidence type="ECO:0000313" key="5">
    <source>
        <dbReference type="Proteomes" id="UP000029096"/>
    </source>
</evidence>
<dbReference type="PROSITE" id="PS50893">
    <property type="entry name" value="ABC_TRANSPORTER_2"/>
    <property type="match status" value="1"/>
</dbReference>
<dbReference type="Pfam" id="PF00005">
    <property type="entry name" value="ABC_tran"/>
    <property type="match status" value="1"/>
</dbReference>
<dbReference type="Proteomes" id="UP000029096">
    <property type="component" value="Unassembled WGS sequence"/>
</dbReference>
<dbReference type="SMART" id="SM00382">
    <property type="entry name" value="AAA"/>
    <property type="match status" value="1"/>
</dbReference>
<keyword evidence="2 4" id="KW-0067">ATP-binding</keyword>
<evidence type="ECO:0000256" key="2">
    <source>
        <dbReference type="ARBA" id="ARBA00022840"/>
    </source>
</evidence>
<dbReference type="AlphaFoldDB" id="A0A086ZJM8"/>
<gene>
    <name evidence="4" type="ORF">BBOH_0200</name>
</gene>
<dbReference type="OrthoDB" id="7875923at2"/>
<dbReference type="InterPro" id="IPR027417">
    <property type="entry name" value="P-loop_NTPase"/>
</dbReference>
<dbReference type="CDD" id="cd03216">
    <property type="entry name" value="ABC_Carb_Monos_I"/>
    <property type="match status" value="1"/>
</dbReference>
<dbReference type="InterPro" id="IPR003439">
    <property type="entry name" value="ABC_transporter-like_ATP-bd"/>
</dbReference>
<reference evidence="4 5" key="1">
    <citation type="submission" date="2014-03" db="EMBL/GenBank/DDBJ databases">
        <title>Genomics of Bifidobacteria.</title>
        <authorList>
            <person name="Ventura M."/>
            <person name="Milani C."/>
            <person name="Lugli G.A."/>
        </authorList>
    </citation>
    <scope>NUCLEOTIDE SEQUENCE [LARGE SCALE GENOMIC DNA]</scope>
    <source>
        <strain evidence="4 5">DSM 22767</strain>
    </source>
</reference>
<comment type="caution">
    <text evidence="4">The sequence shown here is derived from an EMBL/GenBank/DDBJ whole genome shotgun (WGS) entry which is preliminary data.</text>
</comment>
<keyword evidence="4" id="KW-0378">Hydrolase</keyword>
<dbReference type="GO" id="GO:0005524">
    <property type="term" value="F:ATP binding"/>
    <property type="evidence" value="ECO:0007669"/>
    <property type="project" value="UniProtKB-KW"/>
</dbReference>
<dbReference type="InterPro" id="IPR003593">
    <property type="entry name" value="AAA+_ATPase"/>
</dbReference>
<accession>A0A086ZJM8</accession>
<dbReference type="PANTHER" id="PTHR43790:SF8">
    <property type="entry name" value="SUGAR ABC TRANSPORTER ATP-BINDING PROTEIN"/>
    <property type="match status" value="1"/>
</dbReference>
<name>A0A086ZJM8_9BIFI</name>
<dbReference type="GO" id="GO:0016887">
    <property type="term" value="F:ATP hydrolysis activity"/>
    <property type="evidence" value="ECO:0007669"/>
    <property type="project" value="InterPro"/>
</dbReference>
<organism evidence="4 5">
    <name type="scientific">Bifidobacterium bohemicum DSM 22767</name>
    <dbReference type="NCBI Taxonomy" id="1437606"/>
    <lineage>
        <taxon>Bacteria</taxon>
        <taxon>Bacillati</taxon>
        <taxon>Actinomycetota</taxon>
        <taxon>Actinomycetes</taxon>
        <taxon>Bifidobacteriales</taxon>
        <taxon>Bifidobacteriaceae</taxon>
        <taxon>Bifidobacterium</taxon>
    </lineage>
</organism>
<evidence type="ECO:0000256" key="1">
    <source>
        <dbReference type="ARBA" id="ARBA00022741"/>
    </source>
</evidence>
<dbReference type="SUPFAM" id="SSF52540">
    <property type="entry name" value="P-loop containing nucleoside triphosphate hydrolases"/>
    <property type="match status" value="1"/>
</dbReference>
<dbReference type="STRING" id="1437606.BBOH_0200"/>
<sequence>MFRRDDAPLLKLRDISVRFGFVDALKEVSLDVFSGEVVAIVGDNGAGKSTLVKVIGGLQTPSGGDIEYGGQPASIHSVHEANAIGIVSVFQGQEFCNNLDVSSNLFLGHELKDSHGMRDDESMNSKARQILQEFSSAIRVGQPISTLSVGQRQTVALARTLLNDPKLILLDEPTASLSVMQTAEVLNYIKRLRTQGRSVILIGHDLPDVFAVSDRIIVLRHGRINGIHETLETSYEQIIAEIAGVNGSSANLDSITSMNQYDNLMSRRTLIDRTMQFQAASTDESYGP</sequence>
<dbReference type="PANTHER" id="PTHR43790">
    <property type="entry name" value="CARBOHYDRATE TRANSPORT ATP-BINDING PROTEIN MG119-RELATED"/>
    <property type="match status" value="1"/>
</dbReference>
<dbReference type="RefSeq" id="WP_033520253.1">
    <property type="nucleotide sequence ID" value="NZ_JDUS01000001.1"/>
</dbReference>
<protein>
    <submittedName>
        <fullName evidence="4">ABC transporter ATP-binding protein</fullName>
        <ecNumber evidence="4">3.6.3.17</ecNumber>
    </submittedName>
</protein>
<keyword evidence="5" id="KW-1185">Reference proteome</keyword>
<dbReference type="eggNOG" id="COG1129">
    <property type="taxonomic scope" value="Bacteria"/>
</dbReference>
<feature type="domain" description="ABC transporter" evidence="3">
    <location>
        <begin position="10"/>
        <end position="246"/>
    </location>
</feature>
<dbReference type="Gene3D" id="3.40.50.300">
    <property type="entry name" value="P-loop containing nucleotide triphosphate hydrolases"/>
    <property type="match status" value="1"/>
</dbReference>
<evidence type="ECO:0000259" key="3">
    <source>
        <dbReference type="PROSITE" id="PS50893"/>
    </source>
</evidence>
<dbReference type="EMBL" id="JGYP01000001">
    <property type="protein sequence ID" value="KFI46728.1"/>
    <property type="molecule type" value="Genomic_DNA"/>
</dbReference>
<dbReference type="InterPro" id="IPR050107">
    <property type="entry name" value="ABC_carbohydrate_import_ATPase"/>
</dbReference>